<sequence>MAPASPLTSTILPSLPKDVYNFWFQHIKAEDNLTLPSTEDVKVWFTRDTNFDRACITQFGPALESIRAVSPTAGQLLDLVQPSAAQDWLGLVLLLDQLPRNCYRDGDAAVVFEVFDPLALGVAMRAIQAGVPTSPGVKYRLALRQWFYLPLMHSEDMKIQELCAEMYRRMAADVDRVVDGADAGAGLSGEEAACASVLAKDPDAARTLCALNIKFQDMHKDIIARFGRYPHRNKALGRVSTSEEDKFLREENQLA</sequence>
<dbReference type="OrthoDB" id="414698at2759"/>
<proteinExistence type="predicted"/>
<dbReference type="Pfam" id="PF06041">
    <property type="entry name" value="DUF924"/>
    <property type="match status" value="1"/>
</dbReference>
<dbReference type="AlphaFoldDB" id="A0A5M3Z8C0"/>
<gene>
    <name evidence="1" type="ORF">ATEIFO6365_0007015900</name>
</gene>
<dbReference type="Proteomes" id="UP000452235">
    <property type="component" value="Unassembled WGS sequence"/>
</dbReference>
<dbReference type="InterPro" id="IPR010323">
    <property type="entry name" value="DUF924"/>
</dbReference>
<accession>A0A5M3Z8C0</accession>
<dbReference type="EMBL" id="BLJY01000007">
    <property type="protein sequence ID" value="GFF17610.1"/>
    <property type="molecule type" value="Genomic_DNA"/>
</dbReference>
<reference evidence="1 2" key="1">
    <citation type="submission" date="2020-01" db="EMBL/GenBank/DDBJ databases">
        <title>Aspergillus terreus IFO 6365 whole genome shotgun sequence.</title>
        <authorList>
            <person name="Kanamasa S."/>
            <person name="Takahashi H."/>
        </authorList>
    </citation>
    <scope>NUCLEOTIDE SEQUENCE [LARGE SCALE GENOMIC DNA]</scope>
    <source>
        <strain evidence="1 2">IFO 6365</strain>
    </source>
</reference>
<evidence type="ECO:0000313" key="2">
    <source>
        <dbReference type="Proteomes" id="UP000452235"/>
    </source>
</evidence>
<name>A0A5M3Z8C0_ASPTE</name>
<dbReference type="Gene3D" id="1.20.58.320">
    <property type="entry name" value="TPR-like"/>
    <property type="match status" value="1"/>
</dbReference>
<comment type="caution">
    <text evidence="1">The sequence shown here is derived from an EMBL/GenBank/DDBJ whole genome shotgun (WGS) entry which is preliminary data.</text>
</comment>
<organism evidence="1 2">
    <name type="scientific">Aspergillus terreus</name>
    <dbReference type="NCBI Taxonomy" id="33178"/>
    <lineage>
        <taxon>Eukaryota</taxon>
        <taxon>Fungi</taxon>
        <taxon>Dikarya</taxon>
        <taxon>Ascomycota</taxon>
        <taxon>Pezizomycotina</taxon>
        <taxon>Eurotiomycetes</taxon>
        <taxon>Eurotiomycetidae</taxon>
        <taxon>Eurotiales</taxon>
        <taxon>Aspergillaceae</taxon>
        <taxon>Aspergillus</taxon>
        <taxon>Aspergillus subgen. Circumdati</taxon>
    </lineage>
</organism>
<evidence type="ECO:0000313" key="1">
    <source>
        <dbReference type="EMBL" id="GFF17610.1"/>
    </source>
</evidence>
<dbReference type="Gene3D" id="1.25.40.10">
    <property type="entry name" value="Tetratricopeptide repeat domain"/>
    <property type="match status" value="1"/>
</dbReference>
<protein>
    <submittedName>
        <fullName evidence="1">Peptidase aspartic, active site</fullName>
    </submittedName>
</protein>
<dbReference type="InterPro" id="IPR011990">
    <property type="entry name" value="TPR-like_helical_dom_sf"/>
</dbReference>
<dbReference type="SUPFAM" id="SSF48452">
    <property type="entry name" value="TPR-like"/>
    <property type="match status" value="1"/>
</dbReference>
<keyword evidence="2" id="KW-1185">Reference proteome</keyword>